<gene>
    <name evidence="5" type="primary">pxpC</name>
    <name evidence="5" type="ORF">GCM10023183_00450</name>
</gene>
<reference evidence="6" key="1">
    <citation type="journal article" date="2019" name="Int. J. Syst. Evol. Microbiol.">
        <title>The Global Catalogue of Microorganisms (GCM) 10K type strain sequencing project: providing services to taxonomists for standard genome sequencing and annotation.</title>
        <authorList>
            <consortium name="The Broad Institute Genomics Platform"/>
            <consortium name="The Broad Institute Genome Sequencing Center for Infectious Disease"/>
            <person name="Wu L."/>
            <person name="Ma J."/>
        </authorList>
    </citation>
    <scope>NUCLEOTIDE SEQUENCE [LARGE SCALE GENOMIC DNA]</scope>
    <source>
        <strain evidence="6">JCM 17917</strain>
    </source>
</reference>
<feature type="domain" description="Carboxyltransferase" evidence="4">
    <location>
        <begin position="24"/>
        <end position="321"/>
    </location>
</feature>
<keyword evidence="1" id="KW-0547">Nucleotide-binding</keyword>
<name>A0ABP8F4R1_9BACT</name>
<accession>A0ABP8F4R1</accession>
<proteinExistence type="predicted"/>
<evidence type="ECO:0000256" key="3">
    <source>
        <dbReference type="ARBA" id="ARBA00022840"/>
    </source>
</evidence>
<evidence type="ECO:0000256" key="2">
    <source>
        <dbReference type="ARBA" id="ARBA00022801"/>
    </source>
</evidence>
<keyword evidence="2" id="KW-0378">Hydrolase</keyword>
<evidence type="ECO:0000259" key="4">
    <source>
        <dbReference type="SMART" id="SM00797"/>
    </source>
</evidence>
<protein>
    <submittedName>
        <fullName evidence="5">5-oxoprolinase subunit PxpC</fullName>
    </submittedName>
</protein>
<evidence type="ECO:0000313" key="5">
    <source>
        <dbReference type="EMBL" id="GAA4295068.1"/>
    </source>
</evidence>
<dbReference type="InterPro" id="IPR003778">
    <property type="entry name" value="CT_A_B"/>
</dbReference>
<dbReference type="NCBIfam" id="TIGR00724">
    <property type="entry name" value="urea_amlyse_rel"/>
    <property type="match status" value="1"/>
</dbReference>
<keyword evidence="3" id="KW-0067">ATP-binding</keyword>
<evidence type="ECO:0000256" key="1">
    <source>
        <dbReference type="ARBA" id="ARBA00022741"/>
    </source>
</evidence>
<dbReference type="InterPro" id="IPR029000">
    <property type="entry name" value="Cyclophilin-like_dom_sf"/>
</dbReference>
<dbReference type="SUPFAM" id="SSF50891">
    <property type="entry name" value="Cyclophilin-like"/>
    <property type="match status" value="1"/>
</dbReference>
<dbReference type="Gene3D" id="2.40.100.10">
    <property type="entry name" value="Cyclophilin-like"/>
    <property type="match status" value="1"/>
</dbReference>
<dbReference type="PANTHER" id="PTHR43309:SF5">
    <property type="entry name" value="5-OXOPROLINASE SUBUNIT C"/>
    <property type="match status" value="1"/>
</dbReference>
<dbReference type="SMART" id="SM00797">
    <property type="entry name" value="AHS2"/>
    <property type="match status" value="1"/>
</dbReference>
<comment type="caution">
    <text evidence="5">The sequence shown here is derived from an EMBL/GenBank/DDBJ whole genome shotgun (WGS) entry which is preliminary data.</text>
</comment>
<dbReference type="RefSeq" id="WP_345161126.1">
    <property type="nucleotide sequence ID" value="NZ_BAABGX010000001.1"/>
</dbReference>
<dbReference type="PANTHER" id="PTHR43309">
    <property type="entry name" value="5-OXOPROLINASE SUBUNIT C"/>
    <property type="match status" value="1"/>
</dbReference>
<sequence length="335" mass="36050">MGLKIEKPGLLTTVQDLGRNGHQKEGVIVSGAMDALALRIGNLLVGNPENTASLEMSLLGPVLSFTQDHVIAVTGVDLSPKIDGEPIPLWRPVLVKKGARLSFGAPKTGGRAYLCVAGGIAVEPILGSASTYLKAGFGGWHGKALAVGVELETNAVSPEMLSFLQKLEGRLAGKSFAASSWTPSPEVLPAYSHNPTIRAVRGPEYDWFTPESKASFWQAPFQITPQSDRMGFQLEGATLELQKPQELLSTAVTFGTVQVPSNGNPIVLLADHQTTGGYPRIAQVITADLSKLAQTMPGQFLQFQVVILEEAQYMYIKQERNLEKLKQTLSLTFKA</sequence>
<dbReference type="Proteomes" id="UP001501844">
    <property type="component" value="Unassembled WGS sequence"/>
</dbReference>
<evidence type="ECO:0000313" key="6">
    <source>
        <dbReference type="Proteomes" id="UP001501844"/>
    </source>
</evidence>
<dbReference type="EMBL" id="BAABGX010000001">
    <property type="protein sequence ID" value="GAA4295068.1"/>
    <property type="molecule type" value="Genomic_DNA"/>
</dbReference>
<dbReference type="Pfam" id="PF02626">
    <property type="entry name" value="CT_A_B"/>
    <property type="match status" value="1"/>
</dbReference>
<organism evidence="5 6">
    <name type="scientific">Nibribacter koreensis</name>
    <dbReference type="NCBI Taxonomy" id="1084519"/>
    <lineage>
        <taxon>Bacteria</taxon>
        <taxon>Pseudomonadati</taxon>
        <taxon>Bacteroidota</taxon>
        <taxon>Cytophagia</taxon>
        <taxon>Cytophagales</taxon>
        <taxon>Hymenobacteraceae</taxon>
        <taxon>Nibribacter</taxon>
    </lineage>
</organism>
<keyword evidence="6" id="KW-1185">Reference proteome</keyword>
<dbReference type="InterPro" id="IPR052708">
    <property type="entry name" value="PxpC"/>
</dbReference>